<accession>A0A1E3BH74</accession>
<evidence type="ECO:0000313" key="2">
    <source>
        <dbReference type="Proteomes" id="UP000094569"/>
    </source>
</evidence>
<dbReference type="AlphaFoldDB" id="A0A1E3BH74"/>
<evidence type="ECO:0000313" key="1">
    <source>
        <dbReference type="EMBL" id="ODM20289.1"/>
    </source>
</evidence>
<name>A0A1E3BH74_ASPCR</name>
<proteinExistence type="predicted"/>
<sequence>MAVKIEGACREVRRYLRAHGQNQRRHFTQYIHPQPLPQGWQLEWTQGGQTARVLQSRWEDQWRSRRMPWGELYPRPPRRSNLKLYQGLSKACCRLTVGWEFPYKEKKTVKVMVAGHRKPKQ</sequence>
<protein>
    <submittedName>
        <fullName evidence="1">Uncharacterized protein</fullName>
    </submittedName>
</protein>
<keyword evidence="2" id="KW-1185">Reference proteome</keyword>
<gene>
    <name evidence="1" type="ORF">SI65_03342</name>
</gene>
<dbReference type="Proteomes" id="UP000094569">
    <property type="component" value="Unassembled WGS sequence"/>
</dbReference>
<dbReference type="VEuPathDB" id="FungiDB:SI65_03342"/>
<reference evidence="1 2" key="1">
    <citation type="journal article" date="2016" name="BMC Genomics">
        <title>Comparative genomic and transcriptomic analyses of the Fuzhuan brick tea-fermentation fungus Aspergillus cristatus.</title>
        <authorList>
            <person name="Ge Y."/>
            <person name="Wang Y."/>
            <person name="Liu Y."/>
            <person name="Tan Y."/>
            <person name="Ren X."/>
            <person name="Zhang X."/>
            <person name="Hyde K.D."/>
            <person name="Liu Y."/>
            <person name="Liu Z."/>
        </authorList>
    </citation>
    <scope>NUCLEOTIDE SEQUENCE [LARGE SCALE GENOMIC DNA]</scope>
    <source>
        <strain evidence="1 2">GZAAS20.1005</strain>
    </source>
</reference>
<comment type="caution">
    <text evidence="1">The sequence shown here is derived from an EMBL/GenBank/DDBJ whole genome shotgun (WGS) entry which is preliminary data.</text>
</comment>
<dbReference type="EMBL" id="JXNT01000003">
    <property type="protein sequence ID" value="ODM20289.1"/>
    <property type="molecule type" value="Genomic_DNA"/>
</dbReference>
<organism evidence="1 2">
    <name type="scientific">Aspergillus cristatus</name>
    <name type="common">Chinese Fuzhuan brick tea-fermentation fungus</name>
    <name type="synonym">Eurotium cristatum</name>
    <dbReference type="NCBI Taxonomy" id="573508"/>
    <lineage>
        <taxon>Eukaryota</taxon>
        <taxon>Fungi</taxon>
        <taxon>Dikarya</taxon>
        <taxon>Ascomycota</taxon>
        <taxon>Pezizomycotina</taxon>
        <taxon>Eurotiomycetes</taxon>
        <taxon>Eurotiomycetidae</taxon>
        <taxon>Eurotiales</taxon>
        <taxon>Aspergillaceae</taxon>
        <taxon>Aspergillus</taxon>
        <taxon>Aspergillus subgen. Aspergillus</taxon>
    </lineage>
</organism>